<dbReference type="Proteomes" id="UP000248584">
    <property type="component" value="Unassembled WGS sequence"/>
</dbReference>
<name>A0ABX5PUZ3_9FLAO</name>
<comment type="caution">
    <text evidence="2">The sequence shown here is derived from an EMBL/GenBank/DDBJ whole genome shotgun (WGS) entry which is preliminary data.</text>
</comment>
<protein>
    <submittedName>
        <fullName evidence="2">Uncharacterized protein</fullName>
    </submittedName>
</protein>
<dbReference type="EMBL" id="QKZR01000006">
    <property type="protein sequence ID" value="PZX37863.1"/>
    <property type="molecule type" value="Genomic_DNA"/>
</dbReference>
<accession>A0ABX5PUZ3</accession>
<organism evidence="2 3">
    <name type="scientific">Nonlabens dokdonensis</name>
    <dbReference type="NCBI Taxonomy" id="328515"/>
    <lineage>
        <taxon>Bacteria</taxon>
        <taxon>Pseudomonadati</taxon>
        <taxon>Bacteroidota</taxon>
        <taxon>Flavobacteriia</taxon>
        <taxon>Flavobacteriales</taxon>
        <taxon>Flavobacteriaceae</taxon>
        <taxon>Nonlabens</taxon>
    </lineage>
</organism>
<evidence type="ECO:0000313" key="3">
    <source>
        <dbReference type="Proteomes" id="UP000248584"/>
    </source>
</evidence>
<gene>
    <name evidence="2" type="ORF">LX97_02958</name>
</gene>
<proteinExistence type="predicted"/>
<keyword evidence="3" id="KW-1185">Reference proteome</keyword>
<reference evidence="2 3" key="1">
    <citation type="submission" date="2018-06" db="EMBL/GenBank/DDBJ databases">
        <title>Genomic Encyclopedia of Archaeal and Bacterial Type Strains, Phase II (KMG-II): from individual species to whole genera.</title>
        <authorList>
            <person name="Goeker M."/>
        </authorList>
    </citation>
    <scope>NUCLEOTIDE SEQUENCE [LARGE SCALE GENOMIC DNA]</scope>
    <source>
        <strain evidence="2 3">DSM 17205</strain>
    </source>
</reference>
<evidence type="ECO:0000256" key="1">
    <source>
        <dbReference type="SAM" id="MobiDB-lite"/>
    </source>
</evidence>
<evidence type="ECO:0000313" key="2">
    <source>
        <dbReference type="EMBL" id="PZX37863.1"/>
    </source>
</evidence>
<feature type="region of interest" description="Disordered" evidence="1">
    <location>
        <begin position="67"/>
        <end position="95"/>
    </location>
</feature>
<sequence>MKKVNLYNVHSGELKTLNLPSSIEKFYTDDMSRILQDNGYDEFNNKLIITEKPLVNWLQKEDLNEIPQTTEESNIPTPPIPKPTSPNDLPPTESNKLIVSSNPISNLNINLNGKAFVPSSKFPTRPSFPTNIHLQFSTYWKQVGTAVIVGEQVYIKEISYTNGMSTTKSETLSAEVGVAYGALSAKITATVGHSVTISNETTITDTYNINVSKGTTTVYVLWQLVEEYLFVDSNGQPINWSGNIFPGGLIGLPVTFPNEPKLNQSNTVYSDRTDFKS</sequence>